<dbReference type="Gene3D" id="3.30.70.2810">
    <property type="match status" value="1"/>
</dbReference>
<dbReference type="AlphaFoldDB" id="A0A316GBC3"/>
<dbReference type="SUPFAM" id="SSF53335">
    <property type="entry name" value="S-adenosyl-L-methionine-dependent methyltransferases"/>
    <property type="match status" value="1"/>
</dbReference>
<keyword evidence="5" id="KW-1185">Reference proteome</keyword>
<dbReference type="PANTHER" id="PTHR37524">
    <property type="entry name" value="RIBOSOMAL RNA LARGE SUBUNIT METHYLTRANSFERASE M"/>
    <property type="match status" value="1"/>
</dbReference>
<keyword evidence="4" id="KW-0489">Methyltransferase</keyword>
<evidence type="ECO:0000313" key="5">
    <source>
        <dbReference type="Proteomes" id="UP000245790"/>
    </source>
</evidence>
<dbReference type="InterPro" id="IPR040739">
    <property type="entry name" value="RlmM_FDX"/>
</dbReference>
<dbReference type="InterPro" id="IPR029063">
    <property type="entry name" value="SAM-dependent_MTases_sf"/>
</dbReference>
<dbReference type="NCBIfam" id="NF008734">
    <property type="entry name" value="PRK11760.1"/>
    <property type="match status" value="1"/>
</dbReference>
<dbReference type="OrthoDB" id="154490at2"/>
<dbReference type="PANTHER" id="PTHR37524:SF2">
    <property type="entry name" value="RIBOSOMAL RNA METHYLTRANSFERASE FTSJ DOMAIN-CONTAINING PROTEIN"/>
    <property type="match status" value="1"/>
</dbReference>
<dbReference type="EMBL" id="QGGU01000005">
    <property type="protein sequence ID" value="PWK51807.1"/>
    <property type="molecule type" value="Genomic_DNA"/>
</dbReference>
<dbReference type="Gene3D" id="3.30.2300.20">
    <property type="match status" value="1"/>
</dbReference>
<feature type="domain" description="Ribosomal RNA large subunit methyltransferase M THUMP-like" evidence="3">
    <location>
        <begin position="107"/>
        <end position="156"/>
    </location>
</feature>
<gene>
    <name evidence="4" type="ORF">C8D97_105122</name>
</gene>
<evidence type="ECO:0000259" key="2">
    <source>
        <dbReference type="Pfam" id="PF18125"/>
    </source>
</evidence>
<dbReference type="Pfam" id="PF18125">
    <property type="entry name" value="RlmM_FDX"/>
    <property type="match status" value="1"/>
</dbReference>
<feature type="domain" description="Ribosomal RNA methyltransferase FtsJ" evidence="1">
    <location>
        <begin position="249"/>
        <end position="341"/>
    </location>
</feature>
<evidence type="ECO:0000313" key="4">
    <source>
        <dbReference type="EMBL" id="PWK51807.1"/>
    </source>
</evidence>
<organism evidence="4 5">
    <name type="scientific">Pleionea mediterranea</name>
    <dbReference type="NCBI Taxonomy" id="523701"/>
    <lineage>
        <taxon>Bacteria</taxon>
        <taxon>Pseudomonadati</taxon>
        <taxon>Pseudomonadota</taxon>
        <taxon>Gammaproteobacteria</taxon>
        <taxon>Oceanospirillales</taxon>
        <taxon>Pleioneaceae</taxon>
        <taxon>Pleionea</taxon>
    </lineage>
</organism>
<dbReference type="Pfam" id="PF21239">
    <property type="entry name" value="RLMM_N"/>
    <property type="match status" value="1"/>
</dbReference>
<protein>
    <submittedName>
        <fullName evidence="4">23S rRNA (Cytidine2498-2'-O)-methyltransferase</fullName>
    </submittedName>
</protein>
<accession>A0A316GBC3</accession>
<dbReference type="RefSeq" id="WP_109763198.1">
    <property type="nucleotide sequence ID" value="NZ_QGGU01000005.1"/>
</dbReference>
<keyword evidence="4" id="KW-0808">Transferase</keyword>
<evidence type="ECO:0000259" key="3">
    <source>
        <dbReference type="Pfam" id="PF21239"/>
    </source>
</evidence>
<proteinExistence type="predicted"/>
<dbReference type="Pfam" id="PF01728">
    <property type="entry name" value="FtsJ"/>
    <property type="match status" value="1"/>
</dbReference>
<dbReference type="GO" id="GO:0008168">
    <property type="term" value="F:methyltransferase activity"/>
    <property type="evidence" value="ECO:0007669"/>
    <property type="project" value="UniProtKB-KW"/>
</dbReference>
<dbReference type="InterPro" id="IPR002877">
    <property type="entry name" value="RNA_MeTrfase_FtsJ_dom"/>
</dbReference>
<dbReference type="Proteomes" id="UP000245790">
    <property type="component" value="Unassembled WGS sequence"/>
</dbReference>
<sequence>MPSCLVEPFQSSQFQHLENLPDEPLQVMLLCRPGFESETGQEIQAVAQTCEVYGYVKTVEQSGQVAFVCYDTASALRLFQRLAVNDLVFARDLMLALPELSQLDPADRVAGIMALISAGPEVCQIVTWFNDTNEGKSLAKLCKKLVSPLKQALKNTCRNNTNEPQSDSSQSDSFPTDISHINCSHTDAHQSSVNPLNQSRAIWQADSPLCLNLLFTSGTSAVVGYSLKSRQPKWPCGVAHLKMPSDGPSRSTLKLDEAILFFFDKSEQQQLFGLGKTAVDLGACPGGWTYQLVKRELQVMAIDNGAMAEALMKSGQVEHIKADGFHFRPPYRVNWLVCDMVEKPMRVAELMASWLAEGDCERAIFNLKLPMKKRYQALLECQRIIDDILGSKPYQLSAKQLYHDREEVTCYLAVI</sequence>
<name>A0A316GBC3_9GAMM</name>
<comment type="caution">
    <text evidence="4">The sequence shown here is derived from an EMBL/GenBank/DDBJ whole genome shotgun (WGS) entry which is preliminary data.</text>
</comment>
<dbReference type="GO" id="GO:0032259">
    <property type="term" value="P:methylation"/>
    <property type="evidence" value="ECO:0007669"/>
    <property type="project" value="UniProtKB-KW"/>
</dbReference>
<reference evidence="4 5" key="1">
    <citation type="submission" date="2018-05" db="EMBL/GenBank/DDBJ databases">
        <title>Genomic Encyclopedia of Type Strains, Phase IV (KMG-IV): sequencing the most valuable type-strain genomes for metagenomic binning, comparative biology and taxonomic classification.</title>
        <authorList>
            <person name="Goeker M."/>
        </authorList>
    </citation>
    <scope>NUCLEOTIDE SEQUENCE [LARGE SCALE GENOMIC DNA]</scope>
    <source>
        <strain evidence="4 5">DSM 25350</strain>
    </source>
</reference>
<dbReference type="InterPro" id="IPR048646">
    <property type="entry name" value="RlmM_THUMP-like"/>
</dbReference>
<feature type="domain" description="RlmM ferredoxin-like" evidence="2">
    <location>
        <begin position="26"/>
        <end position="93"/>
    </location>
</feature>
<dbReference type="Gene3D" id="3.40.50.150">
    <property type="entry name" value="Vaccinia Virus protein VP39"/>
    <property type="match status" value="1"/>
</dbReference>
<evidence type="ECO:0000259" key="1">
    <source>
        <dbReference type="Pfam" id="PF01728"/>
    </source>
</evidence>